<reference evidence="2" key="1">
    <citation type="submission" date="2025-08" db="UniProtKB">
        <authorList>
            <consortium name="RefSeq"/>
        </authorList>
    </citation>
    <scope>IDENTIFICATION</scope>
    <source>
        <tissue evidence="2">Whole body</tissue>
    </source>
</reference>
<dbReference type="GeneID" id="112463402"/>
<name>A0A6J1QY61_9HYME</name>
<dbReference type="AlphaFoldDB" id="A0A6J1QY61"/>
<proteinExistence type="predicted"/>
<accession>A0A6J1QY61</accession>
<dbReference type="RefSeq" id="XP_024885575.1">
    <property type="nucleotide sequence ID" value="XM_025029807.1"/>
</dbReference>
<protein>
    <submittedName>
        <fullName evidence="2">Uncharacterized protein LOC112463402</fullName>
    </submittedName>
</protein>
<dbReference type="OrthoDB" id="7553334at2759"/>
<evidence type="ECO:0000313" key="1">
    <source>
        <dbReference type="Proteomes" id="UP000504618"/>
    </source>
</evidence>
<dbReference type="Proteomes" id="UP000504618">
    <property type="component" value="Unplaced"/>
</dbReference>
<evidence type="ECO:0000313" key="2">
    <source>
        <dbReference type="RefSeq" id="XP_024885575.1"/>
    </source>
</evidence>
<organism evidence="1 2">
    <name type="scientific">Temnothorax curvispinosus</name>
    <dbReference type="NCBI Taxonomy" id="300111"/>
    <lineage>
        <taxon>Eukaryota</taxon>
        <taxon>Metazoa</taxon>
        <taxon>Ecdysozoa</taxon>
        <taxon>Arthropoda</taxon>
        <taxon>Hexapoda</taxon>
        <taxon>Insecta</taxon>
        <taxon>Pterygota</taxon>
        <taxon>Neoptera</taxon>
        <taxon>Endopterygota</taxon>
        <taxon>Hymenoptera</taxon>
        <taxon>Apocrita</taxon>
        <taxon>Aculeata</taxon>
        <taxon>Formicoidea</taxon>
        <taxon>Formicidae</taxon>
        <taxon>Myrmicinae</taxon>
        <taxon>Temnothorax</taxon>
    </lineage>
</organism>
<sequence length="132" mass="15619">MADLPFVVLKFLPDDVNNDNICYDIGLTKWLIEVNEDMEGQTYWPPRNVEAGSLVRKEVNADETWPKYRVHVKRYHDLNTQLFKIDRKLENLSCKINTVITNQGKLYRCLLPQEKKILEPHNMPSLPFRNEF</sequence>
<keyword evidence="1" id="KW-1185">Reference proteome</keyword>
<gene>
    <name evidence="2" type="primary">LOC112463402</name>
</gene>